<dbReference type="Pfam" id="PF03544">
    <property type="entry name" value="TonB_C"/>
    <property type="match status" value="1"/>
</dbReference>
<evidence type="ECO:0000256" key="1">
    <source>
        <dbReference type="SAM" id="SignalP"/>
    </source>
</evidence>
<dbReference type="PATRIC" id="fig|43658.6.peg.3192"/>
<dbReference type="SUPFAM" id="SSF74653">
    <property type="entry name" value="TolA/TonB C-terminal domain"/>
    <property type="match status" value="1"/>
</dbReference>
<dbReference type="OrthoDB" id="6266234at2"/>
<dbReference type="PROSITE" id="PS52015">
    <property type="entry name" value="TONB_CTD"/>
    <property type="match status" value="1"/>
</dbReference>
<name>A0A0L0EMG0_9GAMM</name>
<dbReference type="AlphaFoldDB" id="A0A0L0EMG0"/>
<dbReference type="EMBL" id="LFZX01000249">
    <property type="protein sequence ID" value="KNC65647.1"/>
    <property type="molecule type" value="Genomic_DNA"/>
</dbReference>
<accession>A0A0L0EMG0</accession>
<gene>
    <name evidence="3" type="ORF">AC626_21770</name>
</gene>
<feature type="chain" id="PRO_5005538112" evidence="1">
    <location>
        <begin position="20"/>
        <end position="145"/>
    </location>
</feature>
<dbReference type="GO" id="GO:0055085">
    <property type="term" value="P:transmembrane transport"/>
    <property type="evidence" value="ECO:0007669"/>
    <property type="project" value="InterPro"/>
</dbReference>
<proteinExistence type="predicted"/>
<dbReference type="InterPro" id="IPR037682">
    <property type="entry name" value="TonB_C"/>
</dbReference>
<feature type="signal peptide" evidence="1">
    <location>
        <begin position="1"/>
        <end position="19"/>
    </location>
</feature>
<reference evidence="4" key="1">
    <citation type="submission" date="2015-07" db="EMBL/GenBank/DDBJ databases">
        <title>Draft genome sequence of a Pseudoalteromonas rubra strain, OCN096, isolated from Kaneohe Bay, Oahu, Hawaii.</title>
        <authorList>
            <person name="Beurmann S."/>
            <person name="Ushijima B."/>
            <person name="Belcaid M."/>
            <person name="Callahan S.M."/>
            <person name="Aeby G.S."/>
        </authorList>
    </citation>
    <scope>NUCLEOTIDE SEQUENCE [LARGE SCALE GENOMIC DNA]</scope>
    <source>
        <strain evidence="4">OCN096</strain>
    </source>
</reference>
<evidence type="ECO:0000313" key="3">
    <source>
        <dbReference type="EMBL" id="KNC65647.1"/>
    </source>
</evidence>
<dbReference type="Gene3D" id="3.30.1150.10">
    <property type="match status" value="1"/>
</dbReference>
<comment type="caution">
    <text evidence="3">The sequence shown here is derived from an EMBL/GenBank/DDBJ whole genome shotgun (WGS) entry which is preliminary data.</text>
</comment>
<feature type="domain" description="TonB C-terminal" evidence="2">
    <location>
        <begin position="35"/>
        <end position="130"/>
    </location>
</feature>
<sequence length="145" mass="15884">MRYILLAGLSVVSVFNAQAKILYGDIRLTEVTPTNAQVYWKPDAEHKSRYPVPLARKGIAGCAIFKVNLDAQGNTESVVLLHGIPATSLSRPGKKILKKWPWSMTSDTAPQAEEKIVRLDFCLGGQSVEEAQARCKVQASLNCEA</sequence>
<evidence type="ECO:0000259" key="2">
    <source>
        <dbReference type="PROSITE" id="PS52015"/>
    </source>
</evidence>
<dbReference type="Proteomes" id="UP000036850">
    <property type="component" value="Unassembled WGS sequence"/>
</dbReference>
<organism evidence="3 4">
    <name type="scientific">Pseudoalteromonas rubra</name>
    <dbReference type="NCBI Taxonomy" id="43658"/>
    <lineage>
        <taxon>Bacteria</taxon>
        <taxon>Pseudomonadati</taxon>
        <taxon>Pseudomonadota</taxon>
        <taxon>Gammaproteobacteria</taxon>
        <taxon>Alteromonadales</taxon>
        <taxon>Pseudoalteromonadaceae</taxon>
        <taxon>Pseudoalteromonas</taxon>
    </lineage>
</organism>
<keyword evidence="1" id="KW-0732">Signal</keyword>
<protein>
    <submittedName>
        <fullName evidence="3">Energy transducer TonB</fullName>
    </submittedName>
</protein>
<evidence type="ECO:0000313" key="4">
    <source>
        <dbReference type="Proteomes" id="UP000036850"/>
    </source>
</evidence>